<evidence type="ECO:0000313" key="1">
    <source>
        <dbReference type="EMBL" id="QHT84645.1"/>
    </source>
</evidence>
<dbReference type="AlphaFoldDB" id="A0A6C0HWZ9"/>
<dbReference type="EMBL" id="MN740022">
    <property type="protein sequence ID" value="QHT84645.1"/>
    <property type="molecule type" value="Genomic_DNA"/>
</dbReference>
<accession>A0A6C0HWZ9</accession>
<sequence>MSIDLTKMEPIEQFLHIVDAADENSIWIKSSHIDSQNNLWNFVNRSVINQSIIDNGKDMFFDLIKNTERMYSIGNYGIVVDEIKYKSIFDTLHKLDFTLSIHKITKDTNGKIISIDEKLNKPNLNINININYNGAYIIIKNGNKELKHQLKFSLDIFSLEMDDDVEIKYIFPDNKKSIEKINILSSNNKSIDEMNKPFAFFIDENDHENDKNDIAWAFAYFFKLLSNYLSWLRQVAPIDPATQQKDNKSAFQKYIKYKAKYIKLSNEINKHN</sequence>
<protein>
    <submittedName>
        <fullName evidence="1">Uncharacterized protein</fullName>
    </submittedName>
</protein>
<name>A0A6C0HWZ9_9ZZZZ</name>
<organism evidence="1">
    <name type="scientific">viral metagenome</name>
    <dbReference type="NCBI Taxonomy" id="1070528"/>
    <lineage>
        <taxon>unclassified sequences</taxon>
        <taxon>metagenomes</taxon>
        <taxon>organismal metagenomes</taxon>
    </lineage>
</organism>
<proteinExistence type="predicted"/>
<reference evidence="1" key="1">
    <citation type="journal article" date="2020" name="Nature">
        <title>Giant virus diversity and host interactions through global metagenomics.</title>
        <authorList>
            <person name="Schulz F."/>
            <person name="Roux S."/>
            <person name="Paez-Espino D."/>
            <person name="Jungbluth S."/>
            <person name="Walsh D.A."/>
            <person name="Denef V.J."/>
            <person name="McMahon K.D."/>
            <person name="Konstantinidis K.T."/>
            <person name="Eloe-Fadrosh E.A."/>
            <person name="Kyrpides N.C."/>
            <person name="Woyke T."/>
        </authorList>
    </citation>
    <scope>NUCLEOTIDE SEQUENCE</scope>
    <source>
        <strain evidence="1">GVMAG-M-3300023184-177</strain>
    </source>
</reference>